<feature type="repeat" description="ANK" evidence="3">
    <location>
        <begin position="38"/>
        <end position="70"/>
    </location>
</feature>
<dbReference type="SUPFAM" id="SSF48403">
    <property type="entry name" value="Ankyrin repeat"/>
    <property type="match status" value="1"/>
</dbReference>
<keyword evidence="2 3" id="KW-0040">ANK repeat</keyword>
<accession>A0A505D7T5</accession>
<dbReference type="Proteomes" id="UP000317378">
    <property type="component" value="Unassembled WGS sequence"/>
</dbReference>
<dbReference type="SMART" id="SM00248">
    <property type="entry name" value="ANK"/>
    <property type="match status" value="4"/>
</dbReference>
<dbReference type="PANTHER" id="PTHR24166">
    <property type="entry name" value="ROLLING PEBBLES, ISOFORM B"/>
    <property type="match status" value="1"/>
</dbReference>
<proteinExistence type="predicted"/>
<gene>
    <name evidence="4" type="ORF">FGD71_029795</name>
</gene>
<dbReference type="SUPFAM" id="SSF48371">
    <property type="entry name" value="ARM repeat"/>
    <property type="match status" value="1"/>
</dbReference>
<dbReference type="Gene3D" id="1.25.10.10">
    <property type="entry name" value="Leucine-rich Repeat Variant"/>
    <property type="match status" value="1"/>
</dbReference>
<reference evidence="4 5" key="1">
    <citation type="submission" date="2019-06" db="EMBL/GenBank/DDBJ databases">
        <title>Streptomyces sporangiiformans sp. nov., a novel actinomycete isolated from soil in Mount Song.</title>
        <authorList>
            <person name="Han L."/>
        </authorList>
    </citation>
    <scope>NUCLEOTIDE SEQUENCE [LARGE SCALE GENOMIC DNA]</scope>
    <source>
        <strain evidence="4 5">NEAU-SSA 1</strain>
    </source>
</reference>
<feature type="repeat" description="ANK" evidence="3">
    <location>
        <begin position="137"/>
        <end position="169"/>
    </location>
</feature>
<dbReference type="InterPro" id="IPR011989">
    <property type="entry name" value="ARM-like"/>
</dbReference>
<dbReference type="RefSeq" id="WP_119103647.1">
    <property type="nucleotide sequence ID" value="NZ_QXMJ01000172.1"/>
</dbReference>
<sequence length="507" mass="53418">MDTQDPAAGLLTALYEADEDAVVRQLRAGASAESVDEDGQSVLYLAAVNDKPGVVRLLLAAGAAPDRLSAGTDSPLCGAACGGHTEVVRALLAAGALPDLLEGFGFTALTWAVQRGHAPVVAELLRYGADPNRPGPTGDSPLVVAARRGSPGCVRALLARGARARSEALAEARRWLTLDVEAELRAGLEQVHGPGHEFVTRRFPEDGGVTVEVELLKDGRPVSGNDQQTGHAAIVTLLEASLGVASPATELADRALRRGDPDNDDWSEAVTVLARRGDAETFEAAALWCGEGTDPLRQAFGADVLGRLGAEGSGDGPPRRQDEVAGPFAARSLPVLRELARATWEPVTSRSVVAALGLHRDPAALPEILRHGGHPDAGVRRAVAVALCGLVPADHLEGIERLIALTGDADRDVRDWAATALAVLDTDTPDLRDALAALLDDTDREVVAEAARGLAIRQDPRAIEVLERLLTEERPDSAPRATAEEAVTHIRDDRVRTLLASTLPRRM</sequence>
<evidence type="ECO:0000313" key="4">
    <source>
        <dbReference type="EMBL" id="TPQ18670.1"/>
    </source>
</evidence>
<dbReference type="InterPro" id="IPR016024">
    <property type="entry name" value="ARM-type_fold"/>
</dbReference>
<dbReference type="Gene3D" id="1.25.40.20">
    <property type="entry name" value="Ankyrin repeat-containing domain"/>
    <property type="match status" value="1"/>
</dbReference>
<dbReference type="Pfam" id="PF00023">
    <property type="entry name" value="Ank"/>
    <property type="match status" value="1"/>
</dbReference>
<dbReference type="InterPro" id="IPR050889">
    <property type="entry name" value="Dendritic_Spine_Reg/Scaffold"/>
</dbReference>
<evidence type="ECO:0000313" key="5">
    <source>
        <dbReference type="Proteomes" id="UP000317378"/>
    </source>
</evidence>
<organism evidence="4 5">
    <name type="scientific">Streptomyces sporangiiformans</name>
    <dbReference type="NCBI Taxonomy" id="2315329"/>
    <lineage>
        <taxon>Bacteria</taxon>
        <taxon>Bacillati</taxon>
        <taxon>Actinomycetota</taxon>
        <taxon>Actinomycetes</taxon>
        <taxon>Kitasatosporales</taxon>
        <taxon>Streptomycetaceae</taxon>
        <taxon>Streptomyces</taxon>
    </lineage>
</organism>
<comment type="caution">
    <text evidence="4">The sequence shown here is derived from an EMBL/GenBank/DDBJ whole genome shotgun (WGS) entry which is preliminary data.</text>
</comment>
<evidence type="ECO:0000256" key="1">
    <source>
        <dbReference type="ARBA" id="ARBA00022737"/>
    </source>
</evidence>
<dbReference type="InterPro" id="IPR036770">
    <property type="entry name" value="Ankyrin_rpt-contain_sf"/>
</dbReference>
<protein>
    <submittedName>
        <fullName evidence="4">Uncharacterized protein</fullName>
    </submittedName>
</protein>
<dbReference type="InterPro" id="IPR002110">
    <property type="entry name" value="Ankyrin_rpt"/>
</dbReference>
<feature type="repeat" description="ANK" evidence="3">
    <location>
        <begin position="104"/>
        <end position="136"/>
    </location>
</feature>
<dbReference type="Pfam" id="PF13646">
    <property type="entry name" value="HEAT_2"/>
    <property type="match status" value="1"/>
</dbReference>
<name>A0A505D7T5_9ACTN</name>
<dbReference type="Pfam" id="PF12796">
    <property type="entry name" value="Ank_2"/>
    <property type="match status" value="1"/>
</dbReference>
<keyword evidence="5" id="KW-1185">Reference proteome</keyword>
<keyword evidence="1" id="KW-0677">Repeat</keyword>
<dbReference type="PANTHER" id="PTHR24166:SF48">
    <property type="entry name" value="PROTEIN VAPYRIN"/>
    <property type="match status" value="1"/>
</dbReference>
<dbReference type="PROSITE" id="PS50088">
    <property type="entry name" value="ANK_REPEAT"/>
    <property type="match status" value="3"/>
</dbReference>
<dbReference type="AlphaFoldDB" id="A0A505D7T5"/>
<evidence type="ECO:0000256" key="2">
    <source>
        <dbReference type="ARBA" id="ARBA00023043"/>
    </source>
</evidence>
<dbReference type="PROSITE" id="PS50297">
    <property type="entry name" value="ANK_REP_REGION"/>
    <property type="match status" value="3"/>
</dbReference>
<dbReference type="OrthoDB" id="278248at2"/>
<dbReference type="EMBL" id="VCHX02000172">
    <property type="protein sequence ID" value="TPQ18670.1"/>
    <property type="molecule type" value="Genomic_DNA"/>
</dbReference>
<evidence type="ECO:0000256" key="3">
    <source>
        <dbReference type="PROSITE-ProRule" id="PRU00023"/>
    </source>
</evidence>